<keyword evidence="3" id="KW-1185">Reference proteome</keyword>
<keyword evidence="1" id="KW-0812">Transmembrane</keyword>
<reference evidence="3" key="1">
    <citation type="submission" date="2013-09" db="EMBL/GenBank/DDBJ databases">
        <title>The Genome Sequence of Anopheles maculatus species B.</title>
        <authorList>
            <consortium name="The Broad Institute Genomics Platform"/>
            <person name="Neafsey D.E."/>
            <person name="Besansky N."/>
            <person name="Howell P."/>
            <person name="Walton C."/>
            <person name="Young S.K."/>
            <person name="Zeng Q."/>
            <person name="Gargeya S."/>
            <person name="Fitzgerald M."/>
            <person name="Haas B."/>
            <person name="Abouelleil A."/>
            <person name="Allen A.W."/>
            <person name="Alvarado L."/>
            <person name="Arachchi H.M."/>
            <person name="Berlin A.M."/>
            <person name="Chapman S.B."/>
            <person name="Gainer-Dewar J."/>
            <person name="Goldberg J."/>
            <person name="Griggs A."/>
            <person name="Gujja S."/>
            <person name="Hansen M."/>
            <person name="Howarth C."/>
            <person name="Imamovic A."/>
            <person name="Ireland A."/>
            <person name="Larimer J."/>
            <person name="McCowan C."/>
            <person name="Murphy C."/>
            <person name="Pearson M."/>
            <person name="Poon T.W."/>
            <person name="Priest M."/>
            <person name="Roberts A."/>
            <person name="Saif S."/>
            <person name="Shea T."/>
            <person name="Sisk P."/>
            <person name="Sykes S."/>
            <person name="Wortman J."/>
            <person name="Nusbaum C."/>
            <person name="Birren B."/>
        </authorList>
    </citation>
    <scope>NUCLEOTIDE SEQUENCE [LARGE SCALE GENOMIC DNA]</scope>
    <source>
        <strain evidence="3">maculatus3</strain>
    </source>
</reference>
<dbReference type="VEuPathDB" id="VectorBase:AMAM013062"/>
<reference evidence="2" key="2">
    <citation type="submission" date="2020-05" db="UniProtKB">
        <authorList>
            <consortium name="EnsemblMetazoa"/>
        </authorList>
    </citation>
    <scope>IDENTIFICATION</scope>
    <source>
        <strain evidence="2">maculatus3</strain>
    </source>
</reference>
<proteinExistence type="predicted"/>
<keyword evidence="1" id="KW-0472">Membrane</keyword>
<keyword evidence="1" id="KW-1133">Transmembrane helix</keyword>
<feature type="transmembrane region" description="Helical" evidence="1">
    <location>
        <begin position="12"/>
        <end position="30"/>
    </location>
</feature>
<sequence length="101" mass="11448">MTTARCDQHLQSLHRELIGVLLMLLLMKMGTINTMPQFRDDAHPVRIRYDRRHMAHAPYTPNEGRTKTVAHATVVEIIFLIGSCMCAAPAAMNVIVHRGQR</sequence>
<dbReference type="AlphaFoldDB" id="A0A182STG8"/>
<accession>A0A182STG8</accession>
<name>A0A182STG8_9DIPT</name>
<dbReference type="EnsemblMetazoa" id="AMAM013062-RA">
    <property type="protein sequence ID" value="AMAM013062-PA"/>
    <property type="gene ID" value="AMAM013062"/>
</dbReference>
<evidence type="ECO:0000256" key="1">
    <source>
        <dbReference type="SAM" id="Phobius"/>
    </source>
</evidence>
<evidence type="ECO:0000313" key="3">
    <source>
        <dbReference type="Proteomes" id="UP000075901"/>
    </source>
</evidence>
<protein>
    <submittedName>
        <fullName evidence="2">Uncharacterized protein</fullName>
    </submittedName>
</protein>
<organism evidence="2 3">
    <name type="scientific">Anopheles maculatus</name>
    <dbReference type="NCBI Taxonomy" id="74869"/>
    <lineage>
        <taxon>Eukaryota</taxon>
        <taxon>Metazoa</taxon>
        <taxon>Ecdysozoa</taxon>
        <taxon>Arthropoda</taxon>
        <taxon>Hexapoda</taxon>
        <taxon>Insecta</taxon>
        <taxon>Pterygota</taxon>
        <taxon>Neoptera</taxon>
        <taxon>Endopterygota</taxon>
        <taxon>Diptera</taxon>
        <taxon>Nematocera</taxon>
        <taxon>Culicoidea</taxon>
        <taxon>Culicidae</taxon>
        <taxon>Anophelinae</taxon>
        <taxon>Anopheles</taxon>
        <taxon>Anopheles maculatus group</taxon>
    </lineage>
</organism>
<evidence type="ECO:0000313" key="2">
    <source>
        <dbReference type="EnsemblMetazoa" id="AMAM013062-PA"/>
    </source>
</evidence>
<dbReference type="Proteomes" id="UP000075901">
    <property type="component" value="Unassembled WGS sequence"/>
</dbReference>
<feature type="transmembrane region" description="Helical" evidence="1">
    <location>
        <begin position="77"/>
        <end position="96"/>
    </location>
</feature>